<feature type="domain" description="C2H2-type" evidence="9">
    <location>
        <begin position="510"/>
        <end position="537"/>
    </location>
</feature>
<feature type="binding site" evidence="8">
    <location>
        <position position="86"/>
    </location>
    <ligand>
        <name>Zn(2+)</name>
        <dbReference type="ChEBI" id="CHEBI:29105"/>
    </ligand>
</feature>
<dbReference type="Gene3D" id="3.30.160.60">
    <property type="entry name" value="Classic Zinc Finger"/>
    <property type="match status" value="8"/>
</dbReference>
<dbReference type="InterPro" id="IPR013087">
    <property type="entry name" value="Znf_C2H2_type"/>
</dbReference>
<dbReference type="Proteomes" id="UP000694920">
    <property type="component" value="Unplaced"/>
</dbReference>
<keyword evidence="6" id="KW-0539">Nucleus</keyword>
<feature type="domain" description="ZAD" evidence="10">
    <location>
        <begin position="84"/>
        <end position="159"/>
    </location>
</feature>
<feature type="domain" description="C2H2-type" evidence="9">
    <location>
        <begin position="538"/>
        <end position="565"/>
    </location>
</feature>
<protein>
    <submittedName>
        <fullName evidence="12">Zinc finger protein 157 isoform X3</fullName>
    </submittedName>
</protein>
<gene>
    <name evidence="12" type="primary">LOC107265800</name>
</gene>
<dbReference type="PANTHER" id="PTHR23226">
    <property type="entry name" value="ZINC FINGER AND SCAN DOMAIN-CONTAINING"/>
    <property type="match status" value="1"/>
</dbReference>
<keyword evidence="11" id="KW-1185">Reference proteome</keyword>
<evidence type="ECO:0000256" key="1">
    <source>
        <dbReference type="ARBA" id="ARBA00004123"/>
    </source>
</evidence>
<accession>A0AAJ7RDG5</accession>
<evidence type="ECO:0000313" key="12">
    <source>
        <dbReference type="RefSeq" id="XP_024938889.1"/>
    </source>
</evidence>
<dbReference type="Pfam" id="PF00096">
    <property type="entry name" value="zf-C2H2"/>
    <property type="match status" value="4"/>
</dbReference>
<evidence type="ECO:0000313" key="11">
    <source>
        <dbReference type="Proteomes" id="UP000694920"/>
    </source>
</evidence>
<evidence type="ECO:0000256" key="2">
    <source>
        <dbReference type="ARBA" id="ARBA00022723"/>
    </source>
</evidence>
<feature type="binding site" evidence="8">
    <location>
        <position position="132"/>
    </location>
    <ligand>
        <name>Zn(2+)</name>
        <dbReference type="ChEBI" id="CHEBI:29105"/>
    </ligand>
</feature>
<sequence length="577" mass="67764">MSGVPQEYEMEVGTSVELEACEDESILIQTVKNIVQENEENEEAPEEYFVVTNIQNDQNGQIEVTNTKVIDTISHPEENSNWMDMCRVCANLNDHLIPIFEGEGAEHELCNKIHKYLPIHVSETDNLPLQLCYHCAATLLAWHELAEGCLDAERRLLQMQEEFQHKQQPHDEQQNHMKGDLNEETIVNDTERLHEEMIARQKEVDDFHDVKIEQVEYVECEQCAAMFVDIATLVIHMNTEHGQPVHYCELCKLVYRGDFEDFQQHVISHDNSYTRMRSLKTLEKERLEQSFEEKINSQVYLLQEYNNEILDSNATSKSYECDICGKCFSRKHLLKYHLNEHEDTEQTNLPDEIELLERAKQTICERVSYKCNTCEKVILTKRGFLRHIRIHLDKRPCKCEHCGKCYRIEQDLARHIRDVHEGLKRYVCDICNRPFANKGARDDHRRIHTGERPFACEHCPKTFRTLNSIYIHNRTHTNYKPHKCPHCDKHFRCRQRLNNHLTTHTGVKAFSCEICGKLFSVKGEVMRHRATHNQDKPYVCTSCGLKFGQKRYLRTHIKQHHKDQSGLLLAELTETRN</sequence>
<dbReference type="SUPFAM" id="SSF57667">
    <property type="entry name" value="beta-beta-alpha zinc fingers"/>
    <property type="match status" value="6"/>
</dbReference>
<dbReference type="Pfam" id="PF07776">
    <property type="entry name" value="zf-AD"/>
    <property type="match status" value="1"/>
</dbReference>
<dbReference type="PROSITE" id="PS51915">
    <property type="entry name" value="ZAD"/>
    <property type="match status" value="1"/>
</dbReference>
<dbReference type="GO" id="GO:0008270">
    <property type="term" value="F:zinc ion binding"/>
    <property type="evidence" value="ECO:0007669"/>
    <property type="project" value="UniProtKB-UniRule"/>
</dbReference>
<feature type="domain" description="C2H2-type" evidence="9">
    <location>
        <begin position="426"/>
        <end position="453"/>
    </location>
</feature>
<dbReference type="SUPFAM" id="SSF57716">
    <property type="entry name" value="Glucocorticoid receptor-like (DNA-binding domain)"/>
    <property type="match status" value="1"/>
</dbReference>
<dbReference type="FunFam" id="3.30.160.60:FF:000065">
    <property type="entry name" value="B-cell CLL/lymphoma 6, member B"/>
    <property type="match status" value="1"/>
</dbReference>
<dbReference type="FunFam" id="3.30.160.60:FF:000264">
    <property type="entry name" value="Zinc finger protein 236"/>
    <property type="match status" value="1"/>
</dbReference>
<feature type="binding site" evidence="8">
    <location>
        <position position="89"/>
    </location>
    <ligand>
        <name>Zn(2+)</name>
        <dbReference type="ChEBI" id="CHEBI:29105"/>
    </ligand>
</feature>
<feature type="domain" description="C2H2-type" evidence="9">
    <location>
        <begin position="369"/>
        <end position="396"/>
    </location>
</feature>
<evidence type="ECO:0000256" key="3">
    <source>
        <dbReference type="ARBA" id="ARBA00022737"/>
    </source>
</evidence>
<feature type="domain" description="C2H2-type" evidence="9">
    <location>
        <begin position="454"/>
        <end position="481"/>
    </location>
</feature>
<dbReference type="Gene3D" id="3.40.1800.20">
    <property type="match status" value="1"/>
</dbReference>
<name>A0AAJ7RDG5_CEPCN</name>
<dbReference type="PROSITE" id="PS00028">
    <property type="entry name" value="ZINC_FINGER_C2H2_1"/>
    <property type="match status" value="9"/>
</dbReference>
<reference evidence="12" key="1">
    <citation type="submission" date="2025-08" db="UniProtKB">
        <authorList>
            <consortium name="RefSeq"/>
        </authorList>
    </citation>
    <scope>IDENTIFICATION</scope>
</reference>
<evidence type="ECO:0000256" key="7">
    <source>
        <dbReference type="PROSITE-ProRule" id="PRU00042"/>
    </source>
</evidence>
<dbReference type="GeneID" id="107265800"/>
<organism evidence="11 12">
    <name type="scientific">Cephus cinctus</name>
    <name type="common">Wheat stem sawfly</name>
    <dbReference type="NCBI Taxonomy" id="211228"/>
    <lineage>
        <taxon>Eukaryota</taxon>
        <taxon>Metazoa</taxon>
        <taxon>Ecdysozoa</taxon>
        <taxon>Arthropoda</taxon>
        <taxon>Hexapoda</taxon>
        <taxon>Insecta</taxon>
        <taxon>Pterygota</taxon>
        <taxon>Neoptera</taxon>
        <taxon>Endopterygota</taxon>
        <taxon>Hymenoptera</taxon>
        <taxon>Cephoidea</taxon>
        <taxon>Cephidae</taxon>
        <taxon>Cephus</taxon>
    </lineage>
</organism>
<evidence type="ECO:0000259" key="10">
    <source>
        <dbReference type="PROSITE" id="PS51915"/>
    </source>
</evidence>
<dbReference type="InterPro" id="IPR012934">
    <property type="entry name" value="Znf_AD"/>
</dbReference>
<keyword evidence="2 8" id="KW-0479">Metal-binding</keyword>
<dbReference type="GO" id="GO:0005634">
    <property type="term" value="C:nucleus"/>
    <property type="evidence" value="ECO:0007669"/>
    <property type="project" value="InterPro"/>
</dbReference>
<keyword evidence="4 7" id="KW-0863">Zinc-finger</keyword>
<dbReference type="FunFam" id="3.30.160.60:FF:000624">
    <property type="entry name" value="zinc finger protein 697"/>
    <property type="match status" value="1"/>
</dbReference>
<keyword evidence="3" id="KW-0677">Repeat</keyword>
<comment type="subcellular location">
    <subcellularLocation>
        <location evidence="1">Nucleus</location>
    </subcellularLocation>
</comment>
<dbReference type="AlphaFoldDB" id="A0AAJ7RDG5"/>
<keyword evidence="5 8" id="KW-0862">Zinc</keyword>
<dbReference type="PANTHER" id="PTHR23226:SF416">
    <property type="entry name" value="FI01424P"/>
    <property type="match status" value="1"/>
</dbReference>
<evidence type="ECO:0000256" key="6">
    <source>
        <dbReference type="ARBA" id="ARBA00023242"/>
    </source>
</evidence>
<dbReference type="PROSITE" id="PS50157">
    <property type="entry name" value="ZINC_FINGER_C2H2_2"/>
    <property type="match status" value="8"/>
</dbReference>
<evidence type="ECO:0000256" key="5">
    <source>
        <dbReference type="ARBA" id="ARBA00022833"/>
    </source>
</evidence>
<feature type="domain" description="C2H2-type" evidence="9">
    <location>
        <begin position="397"/>
        <end position="425"/>
    </location>
</feature>
<feature type="binding site" evidence="8">
    <location>
        <position position="135"/>
    </location>
    <ligand>
        <name>Zn(2+)</name>
        <dbReference type="ChEBI" id="CHEBI:29105"/>
    </ligand>
</feature>
<dbReference type="InterPro" id="IPR036236">
    <property type="entry name" value="Znf_C2H2_sf"/>
</dbReference>
<dbReference type="SMART" id="SM00355">
    <property type="entry name" value="ZnF_C2H2"/>
    <property type="match status" value="10"/>
</dbReference>
<feature type="domain" description="C2H2-type" evidence="9">
    <location>
        <begin position="319"/>
        <end position="346"/>
    </location>
</feature>
<evidence type="ECO:0000256" key="4">
    <source>
        <dbReference type="ARBA" id="ARBA00022771"/>
    </source>
</evidence>
<dbReference type="RefSeq" id="XP_024938889.1">
    <property type="nucleotide sequence ID" value="XM_025083121.1"/>
</dbReference>
<feature type="domain" description="C2H2-type" evidence="9">
    <location>
        <begin position="482"/>
        <end position="509"/>
    </location>
</feature>
<evidence type="ECO:0000256" key="8">
    <source>
        <dbReference type="PROSITE-ProRule" id="PRU01263"/>
    </source>
</evidence>
<dbReference type="SMART" id="SM00868">
    <property type="entry name" value="zf-AD"/>
    <property type="match status" value="1"/>
</dbReference>
<evidence type="ECO:0000259" key="9">
    <source>
        <dbReference type="PROSITE" id="PS50157"/>
    </source>
</evidence>
<proteinExistence type="predicted"/>